<accession>A0ABW1UJQ5</accession>
<keyword evidence="2" id="KW-1185">Reference proteome</keyword>
<protein>
    <recommendedName>
        <fullName evidence="3">Helix-turn-helix type 11 domain-containing protein</fullName>
    </recommendedName>
</protein>
<evidence type="ECO:0000313" key="2">
    <source>
        <dbReference type="Proteomes" id="UP001596310"/>
    </source>
</evidence>
<dbReference type="RefSeq" id="WP_125596465.1">
    <property type="nucleotide sequence ID" value="NZ_JBHSSM010000005.1"/>
</dbReference>
<reference evidence="2" key="1">
    <citation type="journal article" date="2019" name="Int. J. Syst. Evol. Microbiol.">
        <title>The Global Catalogue of Microorganisms (GCM) 10K type strain sequencing project: providing services to taxonomists for standard genome sequencing and annotation.</title>
        <authorList>
            <consortium name="The Broad Institute Genomics Platform"/>
            <consortium name="The Broad Institute Genome Sequencing Center for Infectious Disease"/>
            <person name="Wu L."/>
            <person name="Ma J."/>
        </authorList>
    </citation>
    <scope>NUCLEOTIDE SEQUENCE [LARGE SCALE GENOMIC DNA]</scope>
    <source>
        <strain evidence="2">CCM 8897</strain>
    </source>
</reference>
<dbReference type="EMBL" id="JBHSSM010000005">
    <property type="protein sequence ID" value="MFC6314149.1"/>
    <property type="molecule type" value="Genomic_DNA"/>
</dbReference>
<evidence type="ECO:0000313" key="1">
    <source>
        <dbReference type="EMBL" id="MFC6314149.1"/>
    </source>
</evidence>
<comment type="caution">
    <text evidence="1">The sequence shown here is derived from an EMBL/GenBank/DDBJ whole genome shotgun (WGS) entry which is preliminary data.</text>
</comment>
<evidence type="ECO:0008006" key="3">
    <source>
        <dbReference type="Google" id="ProtNLM"/>
    </source>
</evidence>
<dbReference type="Proteomes" id="UP001596310">
    <property type="component" value="Unassembled WGS sequence"/>
</dbReference>
<gene>
    <name evidence="1" type="ORF">ACFQHW_01010</name>
</gene>
<proteinExistence type="predicted"/>
<organism evidence="1 2">
    <name type="scientific">Lapidilactobacillus achengensis</name>
    <dbReference type="NCBI Taxonomy" id="2486000"/>
    <lineage>
        <taxon>Bacteria</taxon>
        <taxon>Bacillati</taxon>
        <taxon>Bacillota</taxon>
        <taxon>Bacilli</taxon>
        <taxon>Lactobacillales</taxon>
        <taxon>Lactobacillaceae</taxon>
        <taxon>Lapidilactobacillus</taxon>
    </lineage>
</organism>
<name>A0ABW1UJQ5_9LACO</name>
<sequence length="102" mass="11800">MNSQERILRLFILLMGRKQISKSEMITAEAGLYQQAAGENDLANRKKRFQRDIQIIREVLQSTGHYRLEDNHRGVYRLIELETPATIDLNQETLAAKLAVMD</sequence>